<reference evidence="3 4" key="1">
    <citation type="submission" date="2020-08" db="EMBL/GenBank/DDBJ databases">
        <title>Genomic Encyclopedia of Type Strains, Phase IV (KMG-IV): sequencing the most valuable type-strain genomes for metagenomic binning, comparative biology and taxonomic classification.</title>
        <authorList>
            <person name="Goeker M."/>
        </authorList>
    </citation>
    <scope>NUCLEOTIDE SEQUENCE [LARGE SCALE GENOMIC DNA]</scope>
    <source>
        <strain evidence="3 4">DSM 100211</strain>
    </source>
</reference>
<feature type="chain" id="PRO_5031484173" evidence="1">
    <location>
        <begin position="28"/>
        <end position="278"/>
    </location>
</feature>
<gene>
    <name evidence="3" type="ORF">GGQ64_001075</name>
</gene>
<evidence type="ECO:0000313" key="3">
    <source>
        <dbReference type="EMBL" id="MBB3975888.1"/>
    </source>
</evidence>
<keyword evidence="4" id="KW-1185">Reference proteome</keyword>
<dbReference type="RefSeq" id="WP_183800149.1">
    <property type="nucleotide sequence ID" value="NZ_JACIEE010000002.1"/>
</dbReference>
<organism evidence="3 4">
    <name type="scientific">Mycoplana azooxidifex</name>
    <dbReference type="NCBI Taxonomy" id="1636188"/>
    <lineage>
        <taxon>Bacteria</taxon>
        <taxon>Pseudomonadati</taxon>
        <taxon>Pseudomonadota</taxon>
        <taxon>Alphaproteobacteria</taxon>
        <taxon>Hyphomicrobiales</taxon>
        <taxon>Rhizobiaceae</taxon>
        <taxon>Mycoplana</taxon>
    </lineage>
</organism>
<proteinExistence type="predicted"/>
<dbReference type="InterPro" id="IPR028250">
    <property type="entry name" value="DsbDN"/>
</dbReference>
<evidence type="ECO:0000256" key="1">
    <source>
        <dbReference type="SAM" id="SignalP"/>
    </source>
</evidence>
<dbReference type="EMBL" id="JACIEE010000002">
    <property type="protein sequence ID" value="MBB3975888.1"/>
    <property type="molecule type" value="Genomic_DNA"/>
</dbReference>
<dbReference type="AlphaFoldDB" id="A0A7W6GI77"/>
<evidence type="ECO:0000313" key="4">
    <source>
        <dbReference type="Proteomes" id="UP000574761"/>
    </source>
</evidence>
<sequence>MTGFLTGFRFLLLALALLAISPGPGVAATSPWAETEGGRVRLIVLPELADGRIPALLDIELRPGWKTYWRDPGESGISPTITMSPESGLVVETIRFPLPKRFSDGFTAYTGYDRSLALPLTLKRQQATHGERITASVFLGVCENICIPLQAELSVDTAKASVANPIEAAMAAAAEAALPASPSPDFTVTEARWNADGSALAVTFTAPEPTAEKPLQVFVSGPEGFQFDAGTAPVRSGSSYRVEVPLRHKPKAASLEDAALLFTAESGGRTVEMPLVID</sequence>
<keyword evidence="1" id="KW-0732">Signal</keyword>
<feature type="domain" description="Thiol:disulfide interchange protein DsbD N-terminal" evidence="2">
    <location>
        <begin position="52"/>
        <end position="154"/>
    </location>
</feature>
<comment type="caution">
    <text evidence="3">The sequence shown here is derived from an EMBL/GenBank/DDBJ whole genome shotgun (WGS) entry which is preliminary data.</text>
</comment>
<evidence type="ECO:0000259" key="2">
    <source>
        <dbReference type="Pfam" id="PF11412"/>
    </source>
</evidence>
<feature type="signal peptide" evidence="1">
    <location>
        <begin position="1"/>
        <end position="27"/>
    </location>
</feature>
<name>A0A7W6GI77_9HYPH</name>
<dbReference type="Pfam" id="PF11412">
    <property type="entry name" value="DsbD_N"/>
    <property type="match status" value="1"/>
</dbReference>
<dbReference type="Proteomes" id="UP000574761">
    <property type="component" value="Unassembled WGS sequence"/>
</dbReference>
<protein>
    <submittedName>
        <fullName evidence="3">DsbC/DsbD-like thiol-disulfide interchange protein</fullName>
    </submittedName>
</protein>
<accession>A0A7W6GI77</accession>